<dbReference type="OrthoDB" id="9811073at2"/>
<name>A0A1U7D7D0_9RHOB</name>
<evidence type="ECO:0000313" key="1">
    <source>
        <dbReference type="EMBL" id="APX24077.1"/>
    </source>
</evidence>
<keyword evidence="1" id="KW-0808">Transferase</keyword>
<keyword evidence="2" id="KW-1185">Reference proteome</keyword>
<dbReference type="InterPro" id="IPR050238">
    <property type="entry name" value="DNA_Rep/Repair_Clamp_Loader"/>
</dbReference>
<dbReference type="GO" id="GO:0006261">
    <property type="term" value="P:DNA-templated DNA replication"/>
    <property type="evidence" value="ECO:0007669"/>
    <property type="project" value="TreeGrafter"/>
</dbReference>
<protein>
    <submittedName>
        <fullName evidence="1">DNA polymerase III, delta prime subunit</fullName>
        <ecNumber evidence="1">2.7.7.7</ecNumber>
    </submittedName>
</protein>
<evidence type="ECO:0000313" key="2">
    <source>
        <dbReference type="Proteomes" id="UP000186559"/>
    </source>
</evidence>
<dbReference type="EMBL" id="CP014796">
    <property type="protein sequence ID" value="APX24077.1"/>
    <property type="molecule type" value="Genomic_DNA"/>
</dbReference>
<dbReference type="PANTHER" id="PTHR11669:SF8">
    <property type="entry name" value="DNA POLYMERASE III SUBUNIT DELTA"/>
    <property type="match status" value="1"/>
</dbReference>
<dbReference type="Gene3D" id="3.40.50.300">
    <property type="entry name" value="P-loop containing nucleotide triphosphate hydrolases"/>
    <property type="match status" value="1"/>
</dbReference>
<gene>
    <name evidence="1" type="ORF">Ga0080559_TMP3281</name>
</gene>
<sequence>MSDSEIPQPDKVEGAPHPRETVRLFGQDKAEQDFLAAYNAGRLHHGWLLTGPKGLGKATLAWRIARFLLATPEPSDDGLFGAPPPPDTLEISPDHPVAHRVQALSDPGLFLLRRAWDDKAKRHKTQLTVDEVRRLKNFFSLSSAEGGRRVVIVDCMDELNVSAANAILKLLEEPPARTTMLLIAHQPSRLLPTIRSRCRELRLAPLDAEDMARALGQAGAEVATEDAQALAALSSGSVGAAIRLLNFDGLALYAQIVRLLDTLPRLDRAGAIALGESVAGKTNEPRLELLLTLMDTLLGRLARTGVMGTPPMPEAAPGEAAMLSRLAPDAASGRAWAEIAQQAGDRARHARAVNVDPAALVLDMILQLRKVA</sequence>
<dbReference type="AlphaFoldDB" id="A0A1U7D7D0"/>
<dbReference type="Pfam" id="PF13177">
    <property type="entry name" value="DNA_pol3_delta2"/>
    <property type="match status" value="1"/>
</dbReference>
<keyword evidence="1" id="KW-0548">Nucleotidyltransferase</keyword>
<proteinExistence type="predicted"/>
<dbReference type="GO" id="GO:0009360">
    <property type="term" value="C:DNA polymerase III complex"/>
    <property type="evidence" value="ECO:0007669"/>
    <property type="project" value="TreeGrafter"/>
</dbReference>
<dbReference type="KEGG" id="tpro:Ga0080559_TMP3281"/>
<dbReference type="GO" id="GO:0003887">
    <property type="term" value="F:DNA-directed DNA polymerase activity"/>
    <property type="evidence" value="ECO:0007669"/>
    <property type="project" value="UniProtKB-EC"/>
</dbReference>
<dbReference type="NCBIfam" id="NF005677">
    <property type="entry name" value="PRK07471.1"/>
    <property type="match status" value="1"/>
</dbReference>
<accession>A0A1U7D7D0</accession>
<dbReference type="RefSeq" id="WP_076624010.1">
    <property type="nucleotide sequence ID" value="NZ_BMEW01000001.1"/>
</dbReference>
<dbReference type="Proteomes" id="UP000186559">
    <property type="component" value="Chromosome"/>
</dbReference>
<dbReference type="PANTHER" id="PTHR11669">
    <property type="entry name" value="REPLICATION FACTOR C / DNA POLYMERASE III GAMMA-TAU SUBUNIT"/>
    <property type="match status" value="1"/>
</dbReference>
<dbReference type="EC" id="2.7.7.7" evidence="1"/>
<dbReference type="STRING" id="1229727.Ga0080559_TMP3281"/>
<organism evidence="1 2">
    <name type="scientific">Salipiger profundus</name>
    <dbReference type="NCBI Taxonomy" id="1229727"/>
    <lineage>
        <taxon>Bacteria</taxon>
        <taxon>Pseudomonadati</taxon>
        <taxon>Pseudomonadota</taxon>
        <taxon>Alphaproteobacteria</taxon>
        <taxon>Rhodobacterales</taxon>
        <taxon>Roseobacteraceae</taxon>
        <taxon>Salipiger</taxon>
    </lineage>
</organism>
<dbReference type="InterPro" id="IPR027417">
    <property type="entry name" value="P-loop_NTPase"/>
</dbReference>
<dbReference type="SUPFAM" id="SSF52540">
    <property type="entry name" value="P-loop containing nucleoside triphosphate hydrolases"/>
    <property type="match status" value="1"/>
</dbReference>
<reference evidence="1 2" key="1">
    <citation type="submission" date="2016-03" db="EMBL/GenBank/DDBJ databases">
        <title>Deep-sea bacteria in the southern Pacific.</title>
        <authorList>
            <person name="Tang K."/>
        </authorList>
    </citation>
    <scope>NUCLEOTIDE SEQUENCE [LARGE SCALE GENOMIC DNA]</scope>
    <source>
        <strain evidence="1 2">JLT2016</strain>
    </source>
</reference>